<dbReference type="EMBL" id="OY731398">
    <property type="protein sequence ID" value="CAJ1831155.1"/>
    <property type="molecule type" value="Genomic_DNA"/>
</dbReference>
<keyword evidence="3" id="KW-1185">Reference proteome</keyword>
<dbReference type="Gramene" id="rna-AYBTSS11_LOCUS1405">
    <property type="protein sequence ID" value="CAJ1831155.1"/>
    <property type="gene ID" value="gene-AYBTSS11_LOCUS1405"/>
</dbReference>
<evidence type="ECO:0000313" key="3">
    <source>
        <dbReference type="Proteomes" id="UP001189624"/>
    </source>
</evidence>
<feature type="region of interest" description="Disordered" evidence="1">
    <location>
        <begin position="85"/>
        <end position="105"/>
    </location>
</feature>
<proteinExistence type="predicted"/>
<accession>A0AA86RMY7</accession>
<name>A0AA86RMY7_9FABA</name>
<gene>
    <name evidence="2" type="ORF">AYBTSS11_LOCUS1405</name>
</gene>
<dbReference type="Proteomes" id="UP001189624">
    <property type="component" value="Chromosome 1"/>
</dbReference>
<sequence>MKNAIDHFGTQIKFVALPDGLDLEDDRSDQPKHGPWKLDRNWESKGLFWGLHQPLHWPLLRLEVCYPRRKVSTNFKVRSFSLESHERKPSSPGAASEDGGLAGAEVATDGGGVSRGFVGYGNGCDAGSTNVAGGGCKASFFLIMSSQSACISCRSKISLESTSLPTKTYFIRSETWFINAEIEDALAGLEAFP</sequence>
<dbReference type="AlphaFoldDB" id="A0AA86RMY7"/>
<protein>
    <submittedName>
        <fullName evidence="2">Uncharacterized protein</fullName>
    </submittedName>
</protein>
<evidence type="ECO:0000313" key="2">
    <source>
        <dbReference type="EMBL" id="CAJ1831155.1"/>
    </source>
</evidence>
<organism evidence="2 3">
    <name type="scientific">Sphenostylis stenocarpa</name>
    <dbReference type="NCBI Taxonomy" id="92480"/>
    <lineage>
        <taxon>Eukaryota</taxon>
        <taxon>Viridiplantae</taxon>
        <taxon>Streptophyta</taxon>
        <taxon>Embryophyta</taxon>
        <taxon>Tracheophyta</taxon>
        <taxon>Spermatophyta</taxon>
        <taxon>Magnoliopsida</taxon>
        <taxon>eudicotyledons</taxon>
        <taxon>Gunneridae</taxon>
        <taxon>Pentapetalae</taxon>
        <taxon>rosids</taxon>
        <taxon>fabids</taxon>
        <taxon>Fabales</taxon>
        <taxon>Fabaceae</taxon>
        <taxon>Papilionoideae</taxon>
        <taxon>50 kb inversion clade</taxon>
        <taxon>NPAAA clade</taxon>
        <taxon>indigoferoid/millettioid clade</taxon>
        <taxon>Phaseoleae</taxon>
        <taxon>Sphenostylis</taxon>
    </lineage>
</organism>
<reference evidence="2" key="1">
    <citation type="submission" date="2023-10" db="EMBL/GenBank/DDBJ databases">
        <authorList>
            <person name="Domelevo Entfellner J.-B."/>
        </authorList>
    </citation>
    <scope>NUCLEOTIDE SEQUENCE</scope>
</reference>
<evidence type="ECO:0000256" key="1">
    <source>
        <dbReference type="SAM" id="MobiDB-lite"/>
    </source>
</evidence>